<accession>A0A1L5F3Y7</accession>
<sequence length="173" mass="19563">MEKISYTARICSDEEKINNFLTEKRVGVLGMCDKEGKPYSIPVNYIYEDGKIYIHGMGSGKKNNILKEKSSVCFTAFEEFGTVKDSVPCKCDTSYFSVVIFGKAILVEDLEEKARILTLIAEKFVPGFFKNPLSKEFVSKYRSSRDNNTTAVYCISPEDITAKENPIDMENMV</sequence>
<dbReference type="EMBL" id="CP018335">
    <property type="protein sequence ID" value="APM37662.1"/>
    <property type="molecule type" value="Genomic_DNA"/>
</dbReference>
<dbReference type="InterPro" id="IPR024747">
    <property type="entry name" value="Pyridox_Oxase-rel"/>
</dbReference>
<dbReference type="OrthoDB" id="9794935at2"/>
<evidence type="ECO:0000313" key="1">
    <source>
        <dbReference type="EMBL" id="APM37662.1"/>
    </source>
</evidence>
<protein>
    <submittedName>
        <fullName evidence="1">Pyridoxamine 5-phosphate oxidase</fullName>
    </submittedName>
</protein>
<dbReference type="AlphaFoldDB" id="A0A1L5F3Y7"/>
<dbReference type="RefSeq" id="WP_073537350.1">
    <property type="nucleotide sequence ID" value="NZ_CP018335.1"/>
</dbReference>
<dbReference type="PANTHER" id="PTHR34071">
    <property type="entry name" value="5-NITROIMIDAZOLE ANTIBIOTICS RESISTANCE PROTEIN, NIMA-FAMILY-RELATED PROTEIN-RELATED"/>
    <property type="match status" value="1"/>
</dbReference>
<proteinExistence type="predicted"/>
<dbReference type="Gene3D" id="2.30.110.10">
    <property type="entry name" value="Electron Transport, Fmn-binding Protein, Chain A"/>
    <property type="match status" value="1"/>
</dbReference>
<reference evidence="1 2" key="1">
    <citation type="submission" date="2016-12" db="EMBL/GenBank/DDBJ databases">
        <title>Complete genome sequence of Clostridium kluyveri JZZ isolated from the pit mud of a Chinese flavor liquor-making factory.</title>
        <authorList>
            <person name="Wang Y."/>
        </authorList>
    </citation>
    <scope>NUCLEOTIDE SEQUENCE [LARGE SCALE GENOMIC DNA]</scope>
    <source>
        <strain evidence="1 2">JZZ</strain>
    </source>
</reference>
<dbReference type="Pfam" id="PF12900">
    <property type="entry name" value="Pyridox_ox_2"/>
    <property type="match status" value="1"/>
</dbReference>
<name>A0A1L5F3Y7_CLOKL</name>
<dbReference type="PANTHER" id="PTHR34071:SF2">
    <property type="entry name" value="FLAVIN-NUCLEOTIDE-BINDING PROTEIN"/>
    <property type="match status" value="1"/>
</dbReference>
<evidence type="ECO:0000313" key="2">
    <source>
        <dbReference type="Proteomes" id="UP000184604"/>
    </source>
</evidence>
<dbReference type="InterPro" id="IPR012349">
    <property type="entry name" value="Split_barrel_FMN-bd"/>
</dbReference>
<gene>
    <name evidence="1" type="ORF">BS101_02280</name>
</gene>
<dbReference type="SUPFAM" id="SSF50475">
    <property type="entry name" value="FMN-binding split barrel"/>
    <property type="match status" value="1"/>
</dbReference>
<dbReference type="Proteomes" id="UP000184604">
    <property type="component" value="Chromosome"/>
</dbReference>
<organism evidence="1 2">
    <name type="scientific">Clostridium kluyveri</name>
    <dbReference type="NCBI Taxonomy" id="1534"/>
    <lineage>
        <taxon>Bacteria</taxon>
        <taxon>Bacillati</taxon>
        <taxon>Bacillota</taxon>
        <taxon>Clostridia</taxon>
        <taxon>Eubacteriales</taxon>
        <taxon>Clostridiaceae</taxon>
        <taxon>Clostridium</taxon>
    </lineage>
</organism>